<dbReference type="AlphaFoldDB" id="A0A7J8C2P7"/>
<accession>A0A7J8C2P7</accession>
<sequence length="146" mass="15902">MLCITEEPLRQGSPTPGPGTCTGLWPVRNRATQQEVRGGPDGKASSVSAAAPSASMTTSAPPQTIGHQILIGAQVPGTTKVGDHCPMVYERMVVYFNANPLFFPQILEVLHIYWDRTKNTFLITLLRSVLSGAHEFSALHQYNIQI</sequence>
<dbReference type="EMBL" id="JACASE010000015">
    <property type="protein sequence ID" value="KAF6405126.1"/>
    <property type="molecule type" value="Genomic_DNA"/>
</dbReference>
<protein>
    <submittedName>
        <fullName evidence="2">Uncharacterized protein</fullName>
    </submittedName>
</protein>
<name>A0A7J8C2P7_ROUAE</name>
<feature type="region of interest" description="Disordered" evidence="1">
    <location>
        <begin position="1"/>
        <end position="62"/>
    </location>
</feature>
<feature type="compositionally biased region" description="Low complexity" evidence="1">
    <location>
        <begin position="44"/>
        <end position="62"/>
    </location>
</feature>
<proteinExistence type="predicted"/>
<dbReference type="Proteomes" id="UP000593571">
    <property type="component" value="Unassembled WGS sequence"/>
</dbReference>
<keyword evidence="3" id="KW-1185">Reference proteome</keyword>
<gene>
    <name evidence="2" type="ORF">HJG63_009436</name>
</gene>
<evidence type="ECO:0000256" key="1">
    <source>
        <dbReference type="SAM" id="MobiDB-lite"/>
    </source>
</evidence>
<comment type="caution">
    <text evidence="2">The sequence shown here is derived from an EMBL/GenBank/DDBJ whole genome shotgun (WGS) entry which is preliminary data.</text>
</comment>
<evidence type="ECO:0000313" key="3">
    <source>
        <dbReference type="Proteomes" id="UP000593571"/>
    </source>
</evidence>
<evidence type="ECO:0000313" key="2">
    <source>
        <dbReference type="EMBL" id="KAF6405126.1"/>
    </source>
</evidence>
<organism evidence="2 3">
    <name type="scientific">Rousettus aegyptiacus</name>
    <name type="common">Egyptian fruit bat</name>
    <name type="synonym">Pteropus aegyptiacus</name>
    <dbReference type="NCBI Taxonomy" id="9407"/>
    <lineage>
        <taxon>Eukaryota</taxon>
        <taxon>Metazoa</taxon>
        <taxon>Chordata</taxon>
        <taxon>Craniata</taxon>
        <taxon>Vertebrata</taxon>
        <taxon>Euteleostomi</taxon>
        <taxon>Mammalia</taxon>
        <taxon>Eutheria</taxon>
        <taxon>Laurasiatheria</taxon>
        <taxon>Chiroptera</taxon>
        <taxon>Yinpterochiroptera</taxon>
        <taxon>Pteropodoidea</taxon>
        <taxon>Pteropodidae</taxon>
        <taxon>Rousettinae</taxon>
        <taxon>Rousettus</taxon>
    </lineage>
</organism>
<reference evidence="2 3" key="1">
    <citation type="journal article" date="2020" name="Nature">
        <title>Six reference-quality genomes reveal evolution of bat adaptations.</title>
        <authorList>
            <person name="Jebb D."/>
            <person name="Huang Z."/>
            <person name="Pippel M."/>
            <person name="Hughes G.M."/>
            <person name="Lavrichenko K."/>
            <person name="Devanna P."/>
            <person name="Winkler S."/>
            <person name="Jermiin L.S."/>
            <person name="Skirmuntt E.C."/>
            <person name="Katzourakis A."/>
            <person name="Burkitt-Gray L."/>
            <person name="Ray D.A."/>
            <person name="Sullivan K.A.M."/>
            <person name="Roscito J.G."/>
            <person name="Kirilenko B.M."/>
            <person name="Davalos L.M."/>
            <person name="Corthals A.P."/>
            <person name="Power M.L."/>
            <person name="Jones G."/>
            <person name="Ransome R.D."/>
            <person name="Dechmann D.K.N."/>
            <person name="Locatelli A.G."/>
            <person name="Puechmaille S.J."/>
            <person name="Fedrigo O."/>
            <person name="Jarvis E.D."/>
            <person name="Hiller M."/>
            <person name="Vernes S.C."/>
            <person name="Myers E.W."/>
            <person name="Teeling E.C."/>
        </authorList>
    </citation>
    <scope>NUCLEOTIDE SEQUENCE [LARGE SCALE GENOMIC DNA]</scope>
    <source>
        <strain evidence="2">MRouAeg1</strain>
        <tissue evidence="2">Muscle</tissue>
    </source>
</reference>